<dbReference type="AlphaFoldDB" id="A0A0B9A731"/>
<keyword evidence="2" id="KW-1185">Reference proteome</keyword>
<evidence type="ECO:0000313" key="1">
    <source>
        <dbReference type="EMBL" id="KHS51213.1"/>
    </source>
</evidence>
<comment type="caution">
    <text evidence="1">The sequence shown here is derived from an EMBL/GenBank/DDBJ whole genome shotgun (WGS) entry which is preliminary data.</text>
</comment>
<sequence>MTDQTPDASVFDSIDPVLKVVTAEIEISAPAEAVFELIADPQRQPEWDGNDNLGSAADGQRVRGTGGSFITTLTKGVDRENHIVDFAEGRFIAWKPSEVGGEPFGQKWVWEIEPIEGDSVLVRHVYDWTELRDPQRLPRAQSTTAANLLASLKRLKQLAES</sequence>
<dbReference type="Gene3D" id="3.30.530.20">
    <property type="match status" value="1"/>
</dbReference>
<accession>A0A0B9A731</accession>
<gene>
    <name evidence="1" type="ORF">AE0388_3285</name>
</gene>
<dbReference type="STRING" id="1703.BLSMQ_3619"/>
<dbReference type="InterPro" id="IPR023393">
    <property type="entry name" value="START-like_dom_sf"/>
</dbReference>
<dbReference type="EMBL" id="JTJZ01000022">
    <property type="protein sequence ID" value="KHS51213.1"/>
    <property type="molecule type" value="Genomic_DNA"/>
</dbReference>
<evidence type="ECO:0000313" key="2">
    <source>
        <dbReference type="Proteomes" id="UP000031488"/>
    </source>
</evidence>
<dbReference type="InterPro" id="IPR019587">
    <property type="entry name" value="Polyketide_cyclase/dehydratase"/>
</dbReference>
<dbReference type="Pfam" id="PF10604">
    <property type="entry name" value="Polyketide_cyc2"/>
    <property type="match status" value="1"/>
</dbReference>
<proteinExistence type="predicted"/>
<dbReference type="OrthoDB" id="6624781at2"/>
<dbReference type="SUPFAM" id="SSF55961">
    <property type="entry name" value="Bet v1-like"/>
    <property type="match status" value="1"/>
</dbReference>
<reference evidence="1 2" key="1">
    <citation type="submission" date="2014-11" db="EMBL/GenBank/DDBJ databases">
        <title>Draft Genome Sequence of Brevibacterium linens AE038-8.</title>
        <authorList>
            <person name="Maizel D."/>
            <person name="Utturkar S.M."/>
            <person name="Brown S.D."/>
            <person name="Ferrero M."/>
            <person name="Rosen B.P."/>
        </authorList>
    </citation>
    <scope>NUCLEOTIDE SEQUENCE [LARGE SCALE GENOMIC DNA]</scope>
    <source>
        <strain evidence="1 2">AE038-8</strain>
    </source>
</reference>
<name>A0A0B9A731_BRELN</name>
<dbReference type="RefSeq" id="WP_052240184.1">
    <property type="nucleotide sequence ID" value="NZ_JTJZ01000022.1"/>
</dbReference>
<protein>
    <submittedName>
        <fullName evidence="1">Polyketide cyclase/dehydrase</fullName>
    </submittedName>
</protein>
<dbReference type="PATRIC" id="fig|1703.6.peg.3242"/>
<dbReference type="Proteomes" id="UP000031488">
    <property type="component" value="Unassembled WGS sequence"/>
</dbReference>
<organism evidence="1 2">
    <name type="scientific">Brevibacterium linens</name>
    <dbReference type="NCBI Taxonomy" id="1703"/>
    <lineage>
        <taxon>Bacteria</taxon>
        <taxon>Bacillati</taxon>
        <taxon>Actinomycetota</taxon>
        <taxon>Actinomycetes</taxon>
        <taxon>Micrococcales</taxon>
        <taxon>Brevibacteriaceae</taxon>
        <taxon>Brevibacterium</taxon>
    </lineage>
</organism>